<feature type="region of interest" description="Disordered" evidence="1">
    <location>
        <begin position="60"/>
        <end position="126"/>
    </location>
</feature>
<feature type="region of interest" description="Disordered" evidence="1">
    <location>
        <begin position="1"/>
        <end position="24"/>
    </location>
</feature>
<keyword evidence="3" id="KW-1185">Reference proteome</keyword>
<evidence type="ECO:0000313" key="2">
    <source>
        <dbReference type="EMBL" id="KAF2235036.1"/>
    </source>
</evidence>
<evidence type="ECO:0000256" key="1">
    <source>
        <dbReference type="SAM" id="MobiDB-lite"/>
    </source>
</evidence>
<accession>A0A6A6HA72</accession>
<dbReference type="PANTHER" id="PTHR37540">
    <property type="entry name" value="TRANSCRIPTION FACTOR (ACR-2), PUTATIVE-RELATED-RELATED"/>
    <property type="match status" value="1"/>
</dbReference>
<dbReference type="Pfam" id="PF11951">
    <property type="entry name" value="Fungal_trans_2"/>
    <property type="match status" value="1"/>
</dbReference>
<dbReference type="OrthoDB" id="4159781at2759"/>
<feature type="compositionally biased region" description="Acidic residues" evidence="1">
    <location>
        <begin position="111"/>
        <end position="120"/>
    </location>
</feature>
<dbReference type="PANTHER" id="PTHR37540:SF5">
    <property type="entry name" value="TRANSCRIPTION FACTOR DOMAIN-CONTAINING PROTEIN"/>
    <property type="match status" value="1"/>
</dbReference>
<protein>
    <recommendedName>
        <fullName evidence="4">Transcription factor domain-containing protein</fullName>
    </recommendedName>
</protein>
<dbReference type="AlphaFoldDB" id="A0A6A6HA72"/>
<name>A0A6A6HA72_VIRVR</name>
<gene>
    <name evidence="2" type="ORF">EV356DRAFT_514665</name>
</gene>
<sequence length="565" mass="63495">MGLETLNAMISDPITPSPDQEVSARPHRAHVQSFHFVEPQYGRQRRGQERRDIRSFVMQKARREKPWSTSKRVKHASYKGRAGESIELGPSSTGNLLPSRTLSKKGKLGEAMEDSLEPENPETQSDQVLGWPMDSNEMQWHVHSPQLGIHMPHAGDSVGNGVLDPFATYPIDLDARSLGLVEHYISVLAHEAIPVDVRRQSNVLKTQWFALAMTHRAFMHSLLATAAMHAYTVGKASYYDIIRHKSLAVQEINLNLSDPISRIDDGNIAAVFSLLCVEESMLLPFIAQDGESQDLASSQRLVHVNGLKRMIELRGGLAGLRVNQCLQALIIWHVALHSVASFYPPYLPLPESSHKNSQPQRQSPYNDRPTAPSQILTCCFDLGVDQDLAILLDDLSFLTTQLAHWLNDPQAPFEPVDLQTRGNMIQVRLLGKYSNIQTASLPSPMQSTLCLAALVFTVLVFQSRHELGIQALHHTALDQLTQNLILTQDYEWERVPDLKLWVLVIGAIGARGSAELPWFLNMLSSFCLDQRLTKTDEVIQRIRPLFWIDEQLNGVLMQLWHHSLS</sequence>
<dbReference type="InterPro" id="IPR021858">
    <property type="entry name" value="Fun_TF"/>
</dbReference>
<dbReference type="EMBL" id="ML991794">
    <property type="protein sequence ID" value="KAF2235036.1"/>
    <property type="molecule type" value="Genomic_DNA"/>
</dbReference>
<evidence type="ECO:0000313" key="3">
    <source>
        <dbReference type="Proteomes" id="UP000800092"/>
    </source>
</evidence>
<evidence type="ECO:0008006" key="4">
    <source>
        <dbReference type="Google" id="ProtNLM"/>
    </source>
</evidence>
<reference evidence="2" key="1">
    <citation type="journal article" date="2020" name="Stud. Mycol.">
        <title>101 Dothideomycetes genomes: a test case for predicting lifestyles and emergence of pathogens.</title>
        <authorList>
            <person name="Haridas S."/>
            <person name="Albert R."/>
            <person name="Binder M."/>
            <person name="Bloem J."/>
            <person name="Labutti K."/>
            <person name="Salamov A."/>
            <person name="Andreopoulos B."/>
            <person name="Baker S."/>
            <person name="Barry K."/>
            <person name="Bills G."/>
            <person name="Bluhm B."/>
            <person name="Cannon C."/>
            <person name="Castanera R."/>
            <person name="Culley D."/>
            <person name="Daum C."/>
            <person name="Ezra D."/>
            <person name="Gonzalez J."/>
            <person name="Henrissat B."/>
            <person name="Kuo A."/>
            <person name="Liang C."/>
            <person name="Lipzen A."/>
            <person name="Lutzoni F."/>
            <person name="Magnuson J."/>
            <person name="Mondo S."/>
            <person name="Nolan M."/>
            <person name="Ohm R."/>
            <person name="Pangilinan J."/>
            <person name="Park H.-J."/>
            <person name="Ramirez L."/>
            <person name="Alfaro M."/>
            <person name="Sun H."/>
            <person name="Tritt A."/>
            <person name="Yoshinaga Y."/>
            <person name="Zwiers L.-H."/>
            <person name="Turgeon B."/>
            <person name="Goodwin S."/>
            <person name="Spatafora J."/>
            <person name="Crous P."/>
            <person name="Grigoriev I."/>
        </authorList>
    </citation>
    <scope>NUCLEOTIDE SEQUENCE</scope>
    <source>
        <strain evidence="2">Tuck. ex Michener</strain>
    </source>
</reference>
<feature type="compositionally biased region" description="Polar residues" evidence="1">
    <location>
        <begin position="90"/>
        <end position="101"/>
    </location>
</feature>
<proteinExistence type="predicted"/>
<organism evidence="2 3">
    <name type="scientific">Viridothelium virens</name>
    <name type="common">Speckled blister lichen</name>
    <name type="synonym">Trypethelium virens</name>
    <dbReference type="NCBI Taxonomy" id="1048519"/>
    <lineage>
        <taxon>Eukaryota</taxon>
        <taxon>Fungi</taxon>
        <taxon>Dikarya</taxon>
        <taxon>Ascomycota</taxon>
        <taxon>Pezizomycotina</taxon>
        <taxon>Dothideomycetes</taxon>
        <taxon>Dothideomycetes incertae sedis</taxon>
        <taxon>Trypetheliales</taxon>
        <taxon>Trypetheliaceae</taxon>
        <taxon>Viridothelium</taxon>
    </lineage>
</organism>
<dbReference type="Proteomes" id="UP000800092">
    <property type="component" value="Unassembled WGS sequence"/>
</dbReference>